<evidence type="ECO:0000313" key="1">
    <source>
        <dbReference type="Proteomes" id="UP000504603"/>
    </source>
</evidence>
<dbReference type="RefSeq" id="XP_022158570.1">
    <property type="nucleotide sequence ID" value="XM_022302878.1"/>
</dbReference>
<reference evidence="2" key="1">
    <citation type="submission" date="2025-08" db="UniProtKB">
        <authorList>
            <consortium name="RefSeq"/>
        </authorList>
    </citation>
    <scope>IDENTIFICATION</scope>
</reference>
<accession>A0A6J1DW76</accession>
<dbReference type="AlphaFoldDB" id="A0A6J1DW76"/>
<protein>
    <submittedName>
        <fullName evidence="2">Uncharacterized protein LOC111025023</fullName>
    </submittedName>
</protein>
<dbReference type="GeneID" id="111025023"/>
<keyword evidence="1" id="KW-1185">Reference proteome</keyword>
<evidence type="ECO:0000313" key="2">
    <source>
        <dbReference type="RefSeq" id="XP_022158570.1"/>
    </source>
</evidence>
<dbReference type="KEGG" id="mcha:111025023"/>
<gene>
    <name evidence="2" type="primary">LOC111025023</name>
</gene>
<dbReference type="Proteomes" id="UP000504603">
    <property type="component" value="Unplaced"/>
</dbReference>
<name>A0A6J1DW76_MOMCH</name>
<organism evidence="1 2">
    <name type="scientific">Momordica charantia</name>
    <name type="common">Bitter gourd</name>
    <name type="synonym">Balsam pear</name>
    <dbReference type="NCBI Taxonomy" id="3673"/>
    <lineage>
        <taxon>Eukaryota</taxon>
        <taxon>Viridiplantae</taxon>
        <taxon>Streptophyta</taxon>
        <taxon>Embryophyta</taxon>
        <taxon>Tracheophyta</taxon>
        <taxon>Spermatophyta</taxon>
        <taxon>Magnoliopsida</taxon>
        <taxon>eudicotyledons</taxon>
        <taxon>Gunneridae</taxon>
        <taxon>Pentapetalae</taxon>
        <taxon>rosids</taxon>
        <taxon>fabids</taxon>
        <taxon>Cucurbitales</taxon>
        <taxon>Cucurbitaceae</taxon>
        <taxon>Momordiceae</taxon>
        <taxon>Momordica</taxon>
    </lineage>
</organism>
<proteinExistence type="predicted"/>
<sequence length="138" mass="14955">MFEPTVAAIGIFRRPPCDTHGSPSSNGAAAWLRVFLVSSGDLDGGFPSPPCFIHDGDLTKAAQTVFAVACLRRIARFNFISGVLRQRYRTSTFQQGYDGEIRAEPTLVAAEQPYLRLSLALISVTSNAIPPTTLNILD</sequence>